<feature type="signal peptide" evidence="1">
    <location>
        <begin position="1"/>
        <end position="18"/>
    </location>
</feature>
<gene>
    <name evidence="3" type="primary">LOC113213217</name>
</gene>
<evidence type="ECO:0000313" key="3">
    <source>
        <dbReference type="RefSeq" id="XP_026287987.1"/>
    </source>
</evidence>
<protein>
    <submittedName>
        <fullName evidence="3">Uncharacterized protein LOC113213217</fullName>
    </submittedName>
</protein>
<evidence type="ECO:0000313" key="2">
    <source>
        <dbReference type="Proteomes" id="UP000504606"/>
    </source>
</evidence>
<sequence length="192" mass="19830">MARFSLTLLALGAVQVFATPEPLVLSLARGAVQAAQTNVGRAANLTNAAVRAGSDGVNLILDAAQGLEAVESNFVRGALNTGRGFGSELLTQTRNVANNLRSGLLRQTVNRGVDVAQRTLDTGVNAAILVANTTQGMVNGTVAIGKRLSSRVSGRAQNAISGVSRVSKWALTVKDNALAAVQGLLPSRRTSQ</sequence>
<evidence type="ECO:0000256" key="1">
    <source>
        <dbReference type="SAM" id="SignalP"/>
    </source>
</evidence>
<reference evidence="3" key="1">
    <citation type="submission" date="2025-08" db="UniProtKB">
        <authorList>
            <consortium name="RefSeq"/>
        </authorList>
    </citation>
    <scope>IDENTIFICATION</scope>
    <source>
        <tissue evidence="3">Whole organism</tissue>
    </source>
</reference>
<dbReference type="RefSeq" id="XP_026287987.1">
    <property type="nucleotide sequence ID" value="XM_026432202.2"/>
</dbReference>
<dbReference type="GeneID" id="113213217"/>
<organism evidence="2 3">
    <name type="scientific">Frankliniella occidentalis</name>
    <name type="common">Western flower thrips</name>
    <name type="synonym">Euthrips occidentalis</name>
    <dbReference type="NCBI Taxonomy" id="133901"/>
    <lineage>
        <taxon>Eukaryota</taxon>
        <taxon>Metazoa</taxon>
        <taxon>Ecdysozoa</taxon>
        <taxon>Arthropoda</taxon>
        <taxon>Hexapoda</taxon>
        <taxon>Insecta</taxon>
        <taxon>Pterygota</taxon>
        <taxon>Neoptera</taxon>
        <taxon>Paraneoptera</taxon>
        <taxon>Thysanoptera</taxon>
        <taxon>Terebrantia</taxon>
        <taxon>Thripoidea</taxon>
        <taxon>Thripidae</taxon>
        <taxon>Frankliniella</taxon>
    </lineage>
</organism>
<dbReference type="Proteomes" id="UP000504606">
    <property type="component" value="Unplaced"/>
</dbReference>
<name>A0A6J1T4W6_FRAOC</name>
<proteinExistence type="predicted"/>
<dbReference type="KEGG" id="foc:113213217"/>
<accession>A0A6J1T4W6</accession>
<keyword evidence="1" id="KW-0732">Signal</keyword>
<feature type="chain" id="PRO_5026731558" evidence="1">
    <location>
        <begin position="19"/>
        <end position="192"/>
    </location>
</feature>
<dbReference type="AlphaFoldDB" id="A0A6J1T4W6"/>
<keyword evidence="2" id="KW-1185">Reference proteome</keyword>